<dbReference type="Proteomes" id="UP001149165">
    <property type="component" value="Unassembled WGS sequence"/>
</dbReference>
<sequence length="553" mass="61555">MSILSKPEPPHALPLNAKQPNDIHAISSSLPTWASVQGAANYEDWIMDTLEVDYPRFVVHYLIARLLAVARNRLGVSPSLGGMAFPSERTAKRFASHLKAKKGSLPLAIQFAWMLVNICINFFIPSEGLKNDQLRWSNFYAVFFPKDLEEDALHLWSVVGEGMVTRHAEFLLERVHYMISDSEVASFRTPAPAQGELLPVSWSNSAQLEKNSVKERIAHLATSENGPMPVSIQDVFLFDKGMSAISALARSMQTSVDDEAVVYGWTYTETPESVRLAGFQRFTHYARGTAEELNELETSLASGHKIKVLFTELPCNPTVESPDLPRIRALADKYNFVVVCDDTLASFVNVDLIPYVDIIVTSLTKIFSGAANVMGGSVVINPQSKYHSSIHKSLAADYEDNVFPLDAVILANNSIDFVQRVHRCNQTALTLANELSLHKSVRRVNYPTMVGTSPLYEKVRRPNGGYGYILSIFFHTLESAICFYNALDVRKGASCGTNFTLAIAYTELTHHKEFEWAGESGVTRDCVRISVGLEDAELLLDRMERALDEVEKL</sequence>
<dbReference type="PANTHER" id="PTHR42699">
    <property type="match status" value="1"/>
</dbReference>
<comment type="cofactor">
    <cofactor evidence="1 3">
        <name>pyridoxal 5'-phosphate</name>
        <dbReference type="ChEBI" id="CHEBI:597326"/>
    </cofactor>
</comment>
<keyword evidence="5" id="KW-1185">Reference proteome</keyword>
<dbReference type="AlphaFoldDB" id="A0A9W9GD81"/>
<dbReference type="InterPro" id="IPR000277">
    <property type="entry name" value="Cys/Met-Metab_PyrdxlP-dep_enz"/>
</dbReference>
<gene>
    <name evidence="4" type="ORF">N7456_000853</name>
</gene>
<evidence type="ECO:0000256" key="3">
    <source>
        <dbReference type="RuleBase" id="RU362118"/>
    </source>
</evidence>
<proteinExistence type="inferred from homology"/>
<keyword evidence="2 3" id="KW-0663">Pyridoxal phosphate</keyword>
<dbReference type="Gene3D" id="3.40.640.10">
    <property type="entry name" value="Type I PLP-dependent aspartate aminotransferase-like (Major domain)"/>
    <property type="match status" value="1"/>
</dbReference>
<evidence type="ECO:0000313" key="4">
    <source>
        <dbReference type="EMBL" id="KAJ5116505.1"/>
    </source>
</evidence>
<evidence type="ECO:0000256" key="2">
    <source>
        <dbReference type="ARBA" id="ARBA00022898"/>
    </source>
</evidence>
<dbReference type="InterPro" id="IPR015421">
    <property type="entry name" value="PyrdxlP-dep_Trfase_major"/>
</dbReference>
<dbReference type="OrthoDB" id="10047078at2759"/>
<dbReference type="InterPro" id="IPR015422">
    <property type="entry name" value="PyrdxlP-dep_Trfase_small"/>
</dbReference>
<name>A0A9W9GD81_9EURO</name>
<evidence type="ECO:0000313" key="5">
    <source>
        <dbReference type="Proteomes" id="UP001149165"/>
    </source>
</evidence>
<dbReference type="Pfam" id="PF01053">
    <property type="entry name" value="Cys_Met_Meta_PP"/>
    <property type="match status" value="1"/>
</dbReference>
<dbReference type="GO" id="GO:0019346">
    <property type="term" value="P:transsulfuration"/>
    <property type="evidence" value="ECO:0007669"/>
    <property type="project" value="InterPro"/>
</dbReference>
<dbReference type="EMBL" id="JAPQKH010000001">
    <property type="protein sequence ID" value="KAJ5116505.1"/>
    <property type="molecule type" value="Genomic_DNA"/>
</dbReference>
<dbReference type="PANTHER" id="PTHR42699:SF1">
    <property type="entry name" value="CYSTATHIONINE GAMMA-SYNTHASE-RELATED"/>
    <property type="match status" value="1"/>
</dbReference>
<reference evidence="4" key="2">
    <citation type="journal article" date="2023" name="IMA Fungus">
        <title>Comparative genomic study of the Penicillium genus elucidates a diverse pangenome and 15 lateral gene transfer events.</title>
        <authorList>
            <person name="Petersen C."/>
            <person name="Sorensen T."/>
            <person name="Nielsen M.R."/>
            <person name="Sondergaard T.E."/>
            <person name="Sorensen J.L."/>
            <person name="Fitzpatrick D.A."/>
            <person name="Frisvad J.C."/>
            <person name="Nielsen K.L."/>
        </authorList>
    </citation>
    <scope>NUCLEOTIDE SEQUENCE</scope>
    <source>
        <strain evidence="4">IBT 30069</strain>
    </source>
</reference>
<dbReference type="SUPFAM" id="SSF53383">
    <property type="entry name" value="PLP-dependent transferases"/>
    <property type="match status" value="1"/>
</dbReference>
<dbReference type="GO" id="GO:0003962">
    <property type="term" value="F:cystathionine gamma-synthase activity"/>
    <property type="evidence" value="ECO:0007669"/>
    <property type="project" value="TreeGrafter"/>
</dbReference>
<comment type="caution">
    <text evidence="4">The sequence shown here is derived from an EMBL/GenBank/DDBJ whole genome shotgun (WGS) entry which is preliminary data.</text>
</comment>
<dbReference type="GO" id="GO:0030170">
    <property type="term" value="F:pyridoxal phosphate binding"/>
    <property type="evidence" value="ECO:0007669"/>
    <property type="project" value="InterPro"/>
</dbReference>
<accession>A0A9W9GD81</accession>
<reference evidence="4" key="1">
    <citation type="submission" date="2022-11" db="EMBL/GenBank/DDBJ databases">
        <authorList>
            <person name="Petersen C."/>
        </authorList>
    </citation>
    <scope>NUCLEOTIDE SEQUENCE</scope>
    <source>
        <strain evidence="4">IBT 30069</strain>
    </source>
</reference>
<dbReference type="InterPro" id="IPR051750">
    <property type="entry name" value="Trans-sulfuration_enzymes"/>
</dbReference>
<protein>
    <recommendedName>
        <fullName evidence="6">Cystathionine gamma-synthase</fullName>
    </recommendedName>
</protein>
<organism evidence="4 5">
    <name type="scientific">Penicillium angulare</name>
    <dbReference type="NCBI Taxonomy" id="116970"/>
    <lineage>
        <taxon>Eukaryota</taxon>
        <taxon>Fungi</taxon>
        <taxon>Dikarya</taxon>
        <taxon>Ascomycota</taxon>
        <taxon>Pezizomycotina</taxon>
        <taxon>Eurotiomycetes</taxon>
        <taxon>Eurotiomycetidae</taxon>
        <taxon>Eurotiales</taxon>
        <taxon>Aspergillaceae</taxon>
        <taxon>Penicillium</taxon>
    </lineage>
</organism>
<evidence type="ECO:0000256" key="1">
    <source>
        <dbReference type="ARBA" id="ARBA00001933"/>
    </source>
</evidence>
<evidence type="ECO:0008006" key="6">
    <source>
        <dbReference type="Google" id="ProtNLM"/>
    </source>
</evidence>
<dbReference type="InterPro" id="IPR015424">
    <property type="entry name" value="PyrdxlP-dep_Trfase"/>
</dbReference>
<comment type="similarity">
    <text evidence="3">Belongs to the trans-sulfuration enzymes family.</text>
</comment>
<dbReference type="Gene3D" id="3.90.1150.10">
    <property type="entry name" value="Aspartate Aminotransferase, domain 1"/>
    <property type="match status" value="1"/>
</dbReference>